<comment type="caution">
    <text evidence="14">The sequence shown here is derived from an EMBL/GenBank/DDBJ whole genome shotgun (WGS) entry which is preliminary data.</text>
</comment>
<comment type="similarity">
    <text evidence="1 10">Belongs to the sigma-54 factor family.</text>
</comment>
<dbReference type="PRINTS" id="PR00045">
    <property type="entry name" value="SIGMA54FCT"/>
</dbReference>
<keyword evidence="4 10" id="KW-0808">Transferase</keyword>
<dbReference type="Gene3D" id="1.10.10.1330">
    <property type="entry name" value="RNA polymerase sigma-54 factor, core-binding domain"/>
    <property type="match status" value="1"/>
</dbReference>
<dbReference type="PANTHER" id="PTHR32248">
    <property type="entry name" value="RNA POLYMERASE SIGMA-54 FACTOR"/>
    <property type="match status" value="1"/>
</dbReference>
<dbReference type="NCBIfam" id="TIGR02395">
    <property type="entry name" value="rpoN_sigma"/>
    <property type="match status" value="1"/>
</dbReference>
<evidence type="ECO:0000256" key="9">
    <source>
        <dbReference type="ARBA" id="ARBA00023163"/>
    </source>
</evidence>
<protein>
    <recommendedName>
        <fullName evidence="2 10">RNA polymerase sigma-54 factor</fullName>
    </recommendedName>
</protein>
<name>A0ABQ6LX03_9GAMM</name>
<dbReference type="Gene3D" id="1.10.10.60">
    <property type="entry name" value="Homeodomain-like"/>
    <property type="match status" value="1"/>
</dbReference>
<dbReference type="RefSeq" id="WP_285763142.1">
    <property type="nucleotide sequence ID" value="NZ_BSYJ01000002.1"/>
</dbReference>
<dbReference type="InterPro" id="IPR007634">
    <property type="entry name" value="RNA_pol_sigma_54_DNA-bd"/>
</dbReference>
<feature type="compositionally biased region" description="Low complexity" evidence="11">
    <location>
        <begin position="112"/>
        <end position="127"/>
    </location>
</feature>
<dbReference type="Proteomes" id="UP001224392">
    <property type="component" value="Unassembled WGS sequence"/>
</dbReference>
<feature type="domain" description="RNA polymerase sigma factor 54 core-binding" evidence="13">
    <location>
        <begin position="130"/>
        <end position="321"/>
    </location>
</feature>
<dbReference type="PROSITE" id="PS00718">
    <property type="entry name" value="SIGMA54_2"/>
    <property type="match status" value="1"/>
</dbReference>
<dbReference type="PANTHER" id="PTHR32248:SF4">
    <property type="entry name" value="RNA POLYMERASE SIGMA-54 FACTOR"/>
    <property type="match status" value="1"/>
</dbReference>
<evidence type="ECO:0000259" key="12">
    <source>
        <dbReference type="Pfam" id="PF04552"/>
    </source>
</evidence>
<dbReference type="NCBIfam" id="NF004595">
    <property type="entry name" value="PRK05932.1-2"/>
    <property type="match status" value="1"/>
</dbReference>
<dbReference type="Pfam" id="PF04552">
    <property type="entry name" value="Sigma54_DBD"/>
    <property type="match status" value="1"/>
</dbReference>
<evidence type="ECO:0000313" key="14">
    <source>
        <dbReference type="EMBL" id="GMG86599.1"/>
    </source>
</evidence>
<dbReference type="InterPro" id="IPR038709">
    <property type="entry name" value="RpoN_core-bd_sf"/>
</dbReference>
<evidence type="ECO:0000256" key="8">
    <source>
        <dbReference type="ARBA" id="ARBA00023125"/>
    </source>
</evidence>
<dbReference type="NCBIfam" id="NF009118">
    <property type="entry name" value="PRK12469.1"/>
    <property type="match status" value="1"/>
</dbReference>
<evidence type="ECO:0000256" key="10">
    <source>
        <dbReference type="PIRNR" id="PIRNR000774"/>
    </source>
</evidence>
<keyword evidence="8 10" id="KW-0238">DNA-binding</keyword>
<comment type="function">
    <text evidence="10">Sigma factors are initiation factors that promote the attachment of RNA polymerase to specific initiation sites and are then released.</text>
</comment>
<evidence type="ECO:0000256" key="1">
    <source>
        <dbReference type="ARBA" id="ARBA00008798"/>
    </source>
</evidence>
<keyword evidence="5 10" id="KW-0548">Nucleotidyltransferase</keyword>
<dbReference type="Pfam" id="PF00309">
    <property type="entry name" value="Sigma54_AID"/>
    <property type="match status" value="1"/>
</dbReference>
<accession>A0ABQ6LX03</accession>
<evidence type="ECO:0000256" key="5">
    <source>
        <dbReference type="ARBA" id="ARBA00022695"/>
    </source>
</evidence>
<feature type="compositionally biased region" description="Polar residues" evidence="11">
    <location>
        <begin position="65"/>
        <end position="77"/>
    </location>
</feature>
<sequence>MKQSLQLKLGTHLTMTPQLQQAIRLLQLSTLDLQQEIQQALDSNPMLESEADSGIAEQEEPSPRELSTQEPASPDQNSDSRKDVEDQSTADDWNQDIPNELPVDTQWDDVYSSSPSSSAPSAPADDSLGFEHFNSAPESLQQHLAWQLNLTALSDADKAIGTAIIDAIAPSGLLCMPLAEIIEGMDDVEEDEAHAVLTTIQQFDPAGVGACDLAECLMLQLRQLPAGTPWLQEARTIIGRHMALLGNRDFRTLMRRMRLKEPELGEVLKLIQTLNPRPGDAIEQEEAQYVVPDVIVSRHEDRWVVELNPETTPRLRINNEYASLIRRADNSSDNNYLRDNLQEARWFLKSLQSRNETLLKVASSIIEKQREFFEHGPESMKPMVLADVAEAIGMHESTISRVTTQKYMMTPQGIFELKYFFSSHVGTDTGEDASSTAIRAMIRKLIEAETPRKPLSDNKITQMLDGKGIKVARRTVAKYRESMNIPSSSERKRLV</sequence>
<evidence type="ECO:0000259" key="13">
    <source>
        <dbReference type="Pfam" id="PF04963"/>
    </source>
</evidence>
<dbReference type="EMBL" id="BSYJ01000002">
    <property type="protein sequence ID" value="GMG86599.1"/>
    <property type="molecule type" value="Genomic_DNA"/>
</dbReference>
<dbReference type="PIRSF" id="PIRSF000774">
    <property type="entry name" value="RpoN"/>
    <property type="match status" value="1"/>
</dbReference>
<dbReference type="Pfam" id="PF04963">
    <property type="entry name" value="Sigma54_CBD"/>
    <property type="match status" value="1"/>
</dbReference>
<evidence type="ECO:0000256" key="11">
    <source>
        <dbReference type="SAM" id="MobiDB-lite"/>
    </source>
</evidence>
<keyword evidence="3 10" id="KW-0240">DNA-directed RNA polymerase</keyword>
<feature type="region of interest" description="Disordered" evidence="11">
    <location>
        <begin position="45"/>
        <end position="132"/>
    </location>
</feature>
<evidence type="ECO:0000256" key="4">
    <source>
        <dbReference type="ARBA" id="ARBA00022679"/>
    </source>
</evidence>
<evidence type="ECO:0000256" key="6">
    <source>
        <dbReference type="ARBA" id="ARBA00023015"/>
    </source>
</evidence>
<keyword evidence="6 10" id="KW-0805">Transcription regulation</keyword>
<keyword evidence="15" id="KW-1185">Reference proteome</keyword>
<reference evidence="14 15" key="1">
    <citation type="submission" date="2023-04" db="EMBL/GenBank/DDBJ databases">
        <title>Marinobulbifer ophiurae gen. nov., sp. Nov., isolate from tissue of brittle star Ophioplocus japonicus.</title>
        <authorList>
            <person name="Kawano K."/>
            <person name="Sawayama S."/>
            <person name="Nakagawa S."/>
        </authorList>
    </citation>
    <scope>NUCLEOTIDE SEQUENCE [LARGE SCALE GENOMIC DNA]</scope>
    <source>
        <strain evidence="14 15">NKW57</strain>
    </source>
</reference>
<keyword evidence="9 10" id="KW-0804">Transcription</keyword>
<evidence type="ECO:0000256" key="7">
    <source>
        <dbReference type="ARBA" id="ARBA00023082"/>
    </source>
</evidence>
<organism evidence="14 15">
    <name type="scientific">Biformimicrobium ophioploci</name>
    <dbReference type="NCBI Taxonomy" id="3036711"/>
    <lineage>
        <taxon>Bacteria</taxon>
        <taxon>Pseudomonadati</taxon>
        <taxon>Pseudomonadota</taxon>
        <taxon>Gammaproteobacteria</taxon>
        <taxon>Cellvibrionales</taxon>
        <taxon>Microbulbiferaceae</taxon>
        <taxon>Biformimicrobium</taxon>
    </lineage>
</organism>
<proteinExistence type="inferred from homology"/>
<gene>
    <name evidence="14" type="ORF">MNKW57_09200</name>
</gene>
<dbReference type="InterPro" id="IPR000394">
    <property type="entry name" value="RNA_pol_sigma_54"/>
</dbReference>
<evidence type="ECO:0000256" key="3">
    <source>
        <dbReference type="ARBA" id="ARBA00022478"/>
    </source>
</evidence>
<evidence type="ECO:0000313" key="15">
    <source>
        <dbReference type="Proteomes" id="UP001224392"/>
    </source>
</evidence>
<keyword evidence="7 10" id="KW-0731">Sigma factor</keyword>
<feature type="domain" description="RNA polymerase sigma factor 54 DNA-binding" evidence="12">
    <location>
        <begin position="335"/>
        <end position="493"/>
    </location>
</feature>
<evidence type="ECO:0000256" key="2">
    <source>
        <dbReference type="ARBA" id="ARBA00019942"/>
    </source>
</evidence>
<dbReference type="PROSITE" id="PS50044">
    <property type="entry name" value="SIGMA54_3"/>
    <property type="match status" value="1"/>
</dbReference>
<dbReference type="PROSITE" id="PS00717">
    <property type="entry name" value="SIGMA54_1"/>
    <property type="match status" value="1"/>
</dbReference>
<dbReference type="InterPro" id="IPR007046">
    <property type="entry name" value="RNA_pol_sigma_54_core-bd"/>
</dbReference>